<evidence type="ECO:0000313" key="4">
    <source>
        <dbReference type="Proteomes" id="UP001078443"/>
    </source>
</evidence>
<sequence>MLKKRKGSIALGLVLTMFFSLAPTSYAFAWNPIKKAKNWTKGAVKDVKDATKDASEAVKDAAEDVADDVSKAAKDAAKDVGKWGKGATKDISKWSKGAIKDVGKWGKGAIKDIGDFTKDNFSGNKTQSELAALPVLNLDESQMLNVFNPGYGSFTYLDNVKEKKLSPSAYIKLENELKKSDLSENIIDFILETVSGVDGDNIGGAVADLFPGSFLYRNAVAKVLNNVISNKDFVNINPYTDAIKSKNCLEGFSAHYDIPIDKNSNLQSNLLLVVTGVKYGSRDDFKIAVSTITKNGKETKVPVVKKALNGKEIAFEAKLNGIDNNIDKIRISYNNKFNKPNDPVRLIANGIQDAINGAIPIGNPISNDTRDKIIKVLNKHALDKFGGEHDTSAITTEYIIGEIPYVGTAIQAIGGTNWLTKQIRKIKGKIQVKSYAEISDAKILVKKYNSASELNNSVNNATDTNTNTILKTTAYDFSSNTPKIKCFGETWFNNSTRNEGQLVCQTPVNGHGLAIIDENNYSDFAAETMISVSGTGNAGLEFRINNVIANKNQFQGYMAGITAGNNGTGEVFLGRHNFGWKQIKNVKTTIAQGKEYKLKVVAVGTTIQVYLNDKLMINVNDDSYRDGYIGYHVWNTKVTFDNLVIAEQTAVDNIEYNFSSNKPSMEYYSGNWDYYESTSSTQLRCITGNKTNSLSTLEDNTYSDFLASTTVTTLDKNGNAGLEFRINNIKAPNNQFQGYLAAIKIGDNGKGQIFLGKTDYGWKRIKTVNTTITQGLQYKLTVLAIGNNIKVYLNGNLMIDVNDSSFANGSIGYDAYNNIAFFDNLEITPIKK</sequence>
<comment type="caution">
    <text evidence="3">The sequence shown here is derived from an EMBL/GenBank/DDBJ whole genome shotgun (WGS) entry which is preliminary data.</text>
</comment>
<dbReference type="Proteomes" id="UP001078443">
    <property type="component" value="Unassembled WGS sequence"/>
</dbReference>
<dbReference type="RefSeq" id="WP_268039229.1">
    <property type="nucleotide sequence ID" value="NZ_JAPQER010000001.1"/>
</dbReference>
<dbReference type="Pfam" id="PF06439">
    <property type="entry name" value="3keto-disac_hyd"/>
    <property type="match status" value="2"/>
</dbReference>
<dbReference type="EMBL" id="JAPQER010000001">
    <property type="protein sequence ID" value="MCY6482962.1"/>
    <property type="molecule type" value="Genomic_DNA"/>
</dbReference>
<feature type="signal peptide" evidence="1">
    <location>
        <begin position="1"/>
        <end position="22"/>
    </location>
</feature>
<proteinExistence type="predicted"/>
<protein>
    <submittedName>
        <fullName evidence="3">DUF1080 domain-containing protein</fullName>
    </submittedName>
</protein>
<keyword evidence="1" id="KW-0732">Signal</keyword>
<accession>A0ABT4CX87</accession>
<keyword evidence="4" id="KW-1185">Reference proteome</keyword>
<name>A0ABT4CX87_9CLOT</name>
<feature type="domain" description="3-keto-alpha-glucoside-1,2-lyase/3-keto-2-hydroxy-glucal hydratase" evidence="2">
    <location>
        <begin position="696"/>
        <end position="827"/>
    </location>
</feature>
<evidence type="ECO:0000259" key="2">
    <source>
        <dbReference type="Pfam" id="PF06439"/>
    </source>
</evidence>
<evidence type="ECO:0000313" key="3">
    <source>
        <dbReference type="EMBL" id="MCY6482962.1"/>
    </source>
</evidence>
<reference evidence="3" key="1">
    <citation type="submission" date="2022-12" db="EMBL/GenBank/DDBJ databases">
        <authorList>
            <person name="Wang J."/>
        </authorList>
    </citation>
    <scope>NUCLEOTIDE SEQUENCE</scope>
    <source>
        <strain evidence="3">HY-45-18</strain>
    </source>
</reference>
<dbReference type="Gene3D" id="2.60.120.560">
    <property type="entry name" value="Exo-inulinase, domain 1"/>
    <property type="match status" value="2"/>
</dbReference>
<evidence type="ECO:0000256" key="1">
    <source>
        <dbReference type="SAM" id="SignalP"/>
    </source>
</evidence>
<feature type="domain" description="3-keto-alpha-glucoside-1,2-lyase/3-keto-2-hydroxy-glucal hydratase" evidence="2">
    <location>
        <begin position="496"/>
        <end position="645"/>
    </location>
</feature>
<feature type="chain" id="PRO_5045249665" evidence="1">
    <location>
        <begin position="23"/>
        <end position="832"/>
    </location>
</feature>
<dbReference type="InterPro" id="IPR010496">
    <property type="entry name" value="AL/BT2_dom"/>
</dbReference>
<organism evidence="3 4">
    <name type="scientific">Clostridium aestuarii</name>
    <dbReference type="NCBI Taxonomy" id="338193"/>
    <lineage>
        <taxon>Bacteria</taxon>
        <taxon>Bacillati</taxon>
        <taxon>Bacillota</taxon>
        <taxon>Clostridia</taxon>
        <taxon>Eubacteriales</taxon>
        <taxon>Clostridiaceae</taxon>
        <taxon>Clostridium</taxon>
    </lineage>
</organism>
<gene>
    <name evidence="3" type="ORF">OW763_01150</name>
</gene>